<dbReference type="EMBL" id="MTSE01000011">
    <property type="protein sequence ID" value="OUJ72346.1"/>
    <property type="molecule type" value="Genomic_DNA"/>
</dbReference>
<evidence type="ECO:0000259" key="1">
    <source>
        <dbReference type="Pfam" id="PF01408"/>
    </source>
</evidence>
<accession>A0A243W9W9</accession>
<protein>
    <submittedName>
        <fullName evidence="3">Oxidoreductase</fullName>
    </submittedName>
</protein>
<sequence>MKLRLGMIGGGQGAFIGAVHRIASALDSQYDLVAGAFSSNPDTSRATGQALGLAPDRVYGSYQELIEQEKARLAAERVQVISIVTPNHLHFAPAKLALESGFDVVIDKPITFSLAEAQELADVLKATGRHLCLTHTYTGYPMVKEARHLVASGVLGTIRKAYVEYPQGWLSSFAEGSADNKQAAWRTDPARSGIAGAMGDIGTHAFNLLEYVTGLQVEKLCADINVVVPGRQLDDDGAVLLRLSSGASGVLVATQVAAGEENNLRLRVYGDQGGLEWQQADNNTLLVKWLDRPAEIHRTGASYLSAAARHNARVPAGHPEGYLEAFANIYRNFALHLQAEQAGETASPEALDYPSIADGLRGMAFVETVIASGRSDQKWTEFPSI</sequence>
<dbReference type="InterPro" id="IPR036291">
    <property type="entry name" value="NAD(P)-bd_dom_sf"/>
</dbReference>
<dbReference type="Pfam" id="PF22725">
    <property type="entry name" value="GFO_IDH_MocA_C3"/>
    <property type="match status" value="1"/>
</dbReference>
<dbReference type="Proteomes" id="UP000194873">
    <property type="component" value="Unassembled WGS sequence"/>
</dbReference>
<evidence type="ECO:0000313" key="3">
    <source>
        <dbReference type="EMBL" id="OUJ72346.1"/>
    </source>
</evidence>
<dbReference type="RefSeq" id="WP_218779815.1">
    <property type="nucleotide sequence ID" value="NZ_MTSE01000011.1"/>
</dbReference>
<dbReference type="SUPFAM" id="SSF51735">
    <property type="entry name" value="NAD(P)-binding Rossmann-fold domains"/>
    <property type="match status" value="1"/>
</dbReference>
<feature type="domain" description="Gfo/Idh/MocA-like oxidoreductase N-terminal" evidence="1">
    <location>
        <begin position="4"/>
        <end position="132"/>
    </location>
</feature>
<dbReference type="AlphaFoldDB" id="A0A243W9W9"/>
<dbReference type="PANTHER" id="PTHR43708:SF3">
    <property type="entry name" value="OXIDOREDUCTASE"/>
    <property type="match status" value="1"/>
</dbReference>
<dbReference type="InterPro" id="IPR051317">
    <property type="entry name" value="Gfo/Idh/MocA_oxidoreduct"/>
</dbReference>
<dbReference type="GO" id="GO:0000166">
    <property type="term" value="F:nucleotide binding"/>
    <property type="evidence" value="ECO:0007669"/>
    <property type="project" value="InterPro"/>
</dbReference>
<name>A0A243W9W9_9BACT</name>
<reference evidence="3 4" key="1">
    <citation type="submission" date="2017-01" db="EMBL/GenBank/DDBJ databases">
        <title>A new Hymenobacter.</title>
        <authorList>
            <person name="Liang Y."/>
            <person name="Feng F."/>
        </authorList>
    </citation>
    <scope>NUCLEOTIDE SEQUENCE [LARGE SCALE GENOMIC DNA]</scope>
    <source>
        <strain evidence="3">MIMBbqt21</strain>
    </source>
</reference>
<evidence type="ECO:0000313" key="4">
    <source>
        <dbReference type="Proteomes" id="UP000194873"/>
    </source>
</evidence>
<organism evidence="3 4">
    <name type="scientific">Hymenobacter crusticola</name>
    <dbReference type="NCBI Taxonomy" id="1770526"/>
    <lineage>
        <taxon>Bacteria</taxon>
        <taxon>Pseudomonadati</taxon>
        <taxon>Bacteroidota</taxon>
        <taxon>Cytophagia</taxon>
        <taxon>Cytophagales</taxon>
        <taxon>Hymenobacteraceae</taxon>
        <taxon>Hymenobacter</taxon>
    </lineage>
</organism>
<dbReference type="InterPro" id="IPR000683">
    <property type="entry name" value="Gfo/Idh/MocA-like_OxRdtase_N"/>
</dbReference>
<comment type="caution">
    <text evidence="3">The sequence shown here is derived from an EMBL/GenBank/DDBJ whole genome shotgun (WGS) entry which is preliminary data.</text>
</comment>
<dbReference type="PANTHER" id="PTHR43708">
    <property type="entry name" value="CONSERVED EXPRESSED OXIDOREDUCTASE (EUROFUNG)"/>
    <property type="match status" value="1"/>
</dbReference>
<dbReference type="SUPFAM" id="SSF55347">
    <property type="entry name" value="Glyceraldehyde-3-phosphate dehydrogenase-like, C-terminal domain"/>
    <property type="match status" value="1"/>
</dbReference>
<dbReference type="Pfam" id="PF01408">
    <property type="entry name" value="GFO_IDH_MocA"/>
    <property type="match status" value="1"/>
</dbReference>
<proteinExistence type="predicted"/>
<evidence type="ECO:0000259" key="2">
    <source>
        <dbReference type="Pfam" id="PF22725"/>
    </source>
</evidence>
<gene>
    <name evidence="3" type="ORF">BXP70_19015</name>
</gene>
<dbReference type="Gene3D" id="3.30.360.10">
    <property type="entry name" value="Dihydrodipicolinate Reductase, domain 2"/>
    <property type="match status" value="1"/>
</dbReference>
<dbReference type="InterPro" id="IPR055170">
    <property type="entry name" value="GFO_IDH_MocA-like_dom"/>
</dbReference>
<feature type="domain" description="GFO/IDH/MocA-like oxidoreductase" evidence="2">
    <location>
        <begin position="144"/>
        <end position="276"/>
    </location>
</feature>
<keyword evidence="4" id="KW-1185">Reference proteome</keyword>
<dbReference type="Gene3D" id="3.40.50.720">
    <property type="entry name" value="NAD(P)-binding Rossmann-like Domain"/>
    <property type="match status" value="1"/>
</dbReference>